<dbReference type="EMBL" id="CP000142">
    <property type="protein sequence ID" value="ABA90352.1"/>
    <property type="molecule type" value="Genomic_DNA"/>
</dbReference>
<dbReference type="InterPro" id="IPR000845">
    <property type="entry name" value="Nucleoside_phosphorylase_d"/>
</dbReference>
<dbReference type="NCBIfam" id="TIGR01704">
    <property type="entry name" value="MTA_SAH-Nsdase"/>
    <property type="match status" value="1"/>
</dbReference>
<sequence length="248" mass="26709">MIAIVAAVPDETWMLRRRLFPCEVKRCGHRDLYCGSMFGHKVIVLHTGVGKINAASAVTALLEHCEPASVIVTGCCGAYPGQGLARGDLVLASEEICADEGVLTPDGFQDFQTLGFSLLRSKGIGMRNRFSVDTKLQEIARSHLDRFARESGFELGIGPLVTVSTCSGTLQSGQAMQKRTGGLAENMEGAAVAQVCGQYNVPFLEIRGVSNMVEDRNLANWDLDGAAERAQQALMTLLRGWFSPGMLA</sequence>
<keyword evidence="9" id="KW-1185">Reference proteome</keyword>
<evidence type="ECO:0000313" key="8">
    <source>
        <dbReference type="EMBL" id="ABA90352.1"/>
    </source>
</evidence>
<dbReference type="Gene3D" id="3.40.50.1580">
    <property type="entry name" value="Nucleoside phosphorylase domain"/>
    <property type="match status" value="1"/>
</dbReference>
<dbReference type="CDD" id="cd17766">
    <property type="entry name" value="futalosine_nucleosidase_MqnB"/>
    <property type="match status" value="1"/>
</dbReference>
<accession>Q39ZV5</accession>
<keyword evidence="3 5" id="KW-0378">Hydrolase</keyword>
<dbReference type="STRING" id="338963.Pcar_3117"/>
<comment type="pathway">
    <text evidence="5">Quinol/quinone metabolism; menaquinone biosynthesis.</text>
</comment>
<dbReference type="RefSeq" id="WP_011342912.1">
    <property type="nucleotide sequence ID" value="NC_007498.2"/>
</dbReference>
<comment type="catalytic activity">
    <reaction evidence="5">
        <text>futalosine + H2O = dehypoxanthine futalosine + hypoxanthine</text>
        <dbReference type="Rhea" id="RHEA:25904"/>
        <dbReference type="ChEBI" id="CHEBI:15377"/>
        <dbReference type="ChEBI" id="CHEBI:17368"/>
        <dbReference type="ChEBI" id="CHEBI:58863"/>
        <dbReference type="ChEBI" id="CHEBI:58864"/>
        <dbReference type="EC" id="3.2.2.26"/>
    </reaction>
</comment>
<dbReference type="PANTHER" id="PTHR46832:SF2">
    <property type="entry name" value="FUTALOSINE HYDROLASE"/>
    <property type="match status" value="1"/>
</dbReference>
<dbReference type="InterPro" id="IPR019963">
    <property type="entry name" value="FL_hydrolase_MqnB"/>
</dbReference>
<evidence type="ECO:0000259" key="7">
    <source>
        <dbReference type="Pfam" id="PF01048"/>
    </source>
</evidence>
<comment type="pathway">
    <text evidence="1">Amino-acid biosynthesis; L-methionine biosynthesis via salvage pathway; S-methyl-5-thio-alpha-D-ribose 1-phosphate from S-methyl-5'-thioadenosine (hydrolase route): step 1/2.</text>
</comment>
<dbReference type="GO" id="GO:0008930">
    <property type="term" value="F:methylthioadenosine nucleosidase activity"/>
    <property type="evidence" value="ECO:0007669"/>
    <property type="project" value="InterPro"/>
</dbReference>
<dbReference type="GO" id="GO:0008782">
    <property type="term" value="F:adenosylhomocysteine nucleosidase activity"/>
    <property type="evidence" value="ECO:0007669"/>
    <property type="project" value="InterPro"/>
</dbReference>
<dbReference type="SUPFAM" id="SSF53167">
    <property type="entry name" value="Purine and uridine phosphorylases"/>
    <property type="match status" value="1"/>
</dbReference>
<dbReference type="GO" id="GO:0019284">
    <property type="term" value="P:L-methionine salvage from S-adenosylmethionine"/>
    <property type="evidence" value="ECO:0007669"/>
    <property type="project" value="TreeGrafter"/>
</dbReference>
<keyword evidence="4" id="KW-0486">Methionine biosynthesis</keyword>
<name>Q39ZV5_SYNC1</name>
<dbReference type="GO" id="GO:0005829">
    <property type="term" value="C:cytosol"/>
    <property type="evidence" value="ECO:0007669"/>
    <property type="project" value="TreeGrafter"/>
</dbReference>
<evidence type="ECO:0000256" key="3">
    <source>
        <dbReference type="ARBA" id="ARBA00022801"/>
    </source>
</evidence>
<reference evidence="9" key="1">
    <citation type="submission" date="2005-10" db="EMBL/GenBank/DDBJ databases">
        <title>Complete sequence of Pelobacter carbinolicus DSM 2380.</title>
        <authorList>
            <person name="Copeland A."/>
            <person name="Lucas S."/>
            <person name="Lapidus A."/>
            <person name="Barry K."/>
            <person name="Detter J.C."/>
            <person name="Glavina T."/>
            <person name="Hammon N."/>
            <person name="Israni S."/>
            <person name="Pitluck S."/>
            <person name="Chertkov O."/>
            <person name="Schmutz J."/>
            <person name="Larimer F."/>
            <person name="Land M."/>
            <person name="Kyrpides N."/>
            <person name="Ivanova N."/>
            <person name="Richardson P."/>
        </authorList>
    </citation>
    <scope>NUCLEOTIDE SEQUENCE [LARGE SCALE GENOMIC DNA]</scope>
    <source>
        <strain evidence="9">DSM 2380 / NBRC 103641 / GraBd1</strain>
    </source>
</reference>
<keyword evidence="5" id="KW-0474">Menaquinone biosynthesis</keyword>
<dbReference type="GO" id="GO:0009164">
    <property type="term" value="P:nucleoside catabolic process"/>
    <property type="evidence" value="ECO:0007669"/>
    <property type="project" value="InterPro"/>
</dbReference>
<protein>
    <recommendedName>
        <fullName evidence="5 6">Futalosine hydrolase</fullName>
        <shortName evidence="5">FL hydrolase</shortName>
        <ecNumber evidence="5 6">3.2.2.26</ecNumber>
    </recommendedName>
    <alternativeName>
        <fullName evidence="5">Futalosine nucleosidase</fullName>
    </alternativeName>
    <alternativeName>
        <fullName evidence="5">Menaquinone biosynthetic enzyme MqnB</fullName>
    </alternativeName>
</protein>
<evidence type="ECO:0000256" key="5">
    <source>
        <dbReference type="HAMAP-Rule" id="MF_00991"/>
    </source>
</evidence>
<dbReference type="HAMAP" id="MF_00991">
    <property type="entry name" value="MqnB"/>
    <property type="match status" value="1"/>
</dbReference>
<dbReference type="EC" id="3.2.2.26" evidence="5 6"/>
<keyword evidence="2" id="KW-0028">Amino-acid biosynthesis</keyword>
<gene>
    <name evidence="5 8" type="primary">mqnB</name>
    <name evidence="8" type="ordered locus">Pcar_3117</name>
</gene>
<dbReference type="KEGG" id="pca:Pcar_3117"/>
<dbReference type="Proteomes" id="UP000002534">
    <property type="component" value="Chromosome"/>
</dbReference>
<comment type="similarity">
    <text evidence="5">Belongs to the PNP/UDP phosphorylase family. Futalosine hydrolase subfamily.</text>
</comment>
<organism evidence="8 9">
    <name type="scientific">Syntrophotalea carbinolica (strain DSM 2380 / NBRC 103641 / GraBd1)</name>
    <name type="common">Pelobacter carbinolicus</name>
    <dbReference type="NCBI Taxonomy" id="338963"/>
    <lineage>
        <taxon>Bacteria</taxon>
        <taxon>Pseudomonadati</taxon>
        <taxon>Thermodesulfobacteriota</taxon>
        <taxon>Desulfuromonadia</taxon>
        <taxon>Desulfuromonadales</taxon>
        <taxon>Syntrophotaleaceae</taxon>
        <taxon>Syntrophotalea</taxon>
    </lineage>
</organism>
<dbReference type="eggNOG" id="COG0775">
    <property type="taxonomic scope" value="Bacteria"/>
</dbReference>
<dbReference type="UniPathway" id="UPA00904">
    <property type="reaction ID" value="UER00871"/>
</dbReference>
<dbReference type="UniPathway" id="UPA00079"/>
<dbReference type="OrthoDB" id="9788270at2"/>
<dbReference type="Pfam" id="PF01048">
    <property type="entry name" value="PNP_UDP_1"/>
    <property type="match status" value="1"/>
</dbReference>
<dbReference type="InterPro" id="IPR035994">
    <property type="entry name" value="Nucleoside_phosphorylase_sf"/>
</dbReference>
<reference evidence="8 9" key="2">
    <citation type="journal article" date="2012" name="BMC Genomics">
        <title>The genome of Pelobacter carbinolicus reveals surprising metabolic capabilities and physiological features.</title>
        <authorList>
            <person name="Aklujkar M."/>
            <person name="Haveman S.A."/>
            <person name="Didonato R.Jr."/>
            <person name="Chertkov O."/>
            <person name="Han C.S."/>
            <person name="Land M.L."/>
            <person name="Brown P."/>
            <person name="Lovley D.R."/>
        </authorList>
    </citation>
    <scope>NUCLEOTIDE SEQUENCE [LARGE SCALE GENOMIC DNA]</scope>
    <source>
        <strain evidence="9">DSM 2380 / NBRC 103641 / GraBd1</strain>
    </source>
</reference>
<dbReference type="GO" id="GO:0019509">
    <property type="term" value="P:L-methionine salvage from methylthioadenosine"/>
    <property type="evidence" value="ECO:0007669"/>
    <property type="project" value="UniProtKB-UniPathway"/>
</dbReference>
<evidence type="ECO:0000256" key="2">
    <source>
        <dbReference type="ARBA" id="ARBA00022605"/>
    </source>
</evidence>
<dbReference type="InterPro" id="IPR010049">
    <property type="entry name" value="MTA_SAH_Nsdase"/>
</dbReference>
<proteinExistence type="inferred from homology"/>
<evidence type="ECO:0000313" key="9">
    <source>
        <dbReference type="Proteomes" id="UP000002534"/>
    </source>
</evidence>
<dbReference type="AlphaFoldDB" id="Q39ZV5"/>
<dbReference type="HOGENOM" id="CLU_031248_3_1_7"/>
<evidence type="ECO:0000256" key="4">
    <source>
        <dbReference type="ARBA" id="ARBA00023167"/>
    </source>
</evidence>
<dbReference type="GO" id="GO:0009234">
    <property type="term" value="P:menaquinone biosynthetic process"/>
    <property type="evidence" value="ECO:0007669"/>
    <property type="project" value="UniProtKB-UniRule"/>
</dbReference>
<dbReference type="NCBIfam" id="TIGR03664">
    <property type="entry name" value="fut_nucase"/>
    <property type="match status" value="1"/>
</dbReference>
<feature type="domain" description="Nucleoside phosphorylase" evidence="7">
    <location>
        <begin position="2"/>
        <end position="238"/>
    </location>
</feature>
<evidence type="ECO:0000256" key="1">
    <source>
        <dbReference type="ARBA" id="ARBA00004945"/>
    </source>
</evidence>
<comment type="function">
    <text evidence="5">Catalyzes the hydrolysis of futalosine (FL) to dehypoxanthine futalosine (DHFL) and hypoxanthine, a step in the biosynthesis of menaquinone (MK, vitamin K2).</text>
</comment>
<evidence type="ECO:0000256" key="6">
    <source>
        <dbReference type="NCBIfam" id="TIGR03664"/>
    </source>
</evidence>
<dbReference type="PANTHER" id="PTHR46832">
    <property type="entry name" value="5'-METHYLTHIOADENOSINE/S-ADENOSYLHOMOCYSTEINE NUCLEOSIDASE"/>
    <property type="match status" value="1"/>
</dbReference>